<evidence type="ECO:0000256" key="2">
    <source>
        <dbReference type="ARBA" id="ARBA00012513"/>
    </source>
</evidence>
<dbReference type="GO" id="GO:0005524">
    <property type="term" value="F:ATP binding"/>
    <property type="evidence" value="ECO:0007669"/>
    <property type="project" value="UniProtKB-UniRule"/>
</dbReference>
<evidence type="ECO:0000313" key="14">
    <source>
        <dbReference type="Proteomes" id="UP000018040"/>
    </source>
</evidence>
<dbReference type="FunFam" id="3.30.200.20:FF:000097">
    <property type="entry name" value="Probable serine/threonine-protein kinase nek1"/>
    <property type="match status" value="1"/>
</dbReference>
<dbReference type="PROSITE" id="PS00107">
    <property type="entry name" value="PROTEIN_KINASE_ATP"/>
    <property type="match status" value="1"/>
</dbReference>
<dbReference type="PROSITE" id="PS00108">
    <property type="entry name" value="PROTEIN_KINASE_ST"/>
    <property type="match status" value="1"/>
</dbReference>
<evidence type="ECO:0000256" key="1">
    <source>
        <dbReference type="ARBA" id="ARBA00010886"/>
    </source>
</evidence>
<feature type="binding site" evidence="10">
    <location>
        <position position="52"/>
    </location>
    <ligand>
        <name>ATP</name>
        <dbReference type="ChEBI" id="CHEBI:30616"/>
    </ligand>
</feature>
<dbReference type="InterPro" id="IPR008271">
    <property type="entry name" value="Ser/Thr_kinase_AS"/>
</dbReference>
<name>V6U1F5_GIAIN</name>
<evidence type="ECO:0000256" key="4">
    <source>
        <dbReference type="ARBA" id="ARBA00022679"/>
    </source>
</evidence>
<evidence type="ECO:0000259" key="12">
    <source>
        <dbReference type="PROSITE" id="PS50011"/>
    </source>
</evidence>
<keyword evidence="5 10" id="KW-0547">Nucleotide-binding</keyword>
<keyword evidence="7 10" id="KW-0067">ATP-binding</keyword>
<dbReference type="PANTHER" id="PTHR44899">
    <property type="entry name" value="CAMK FAMILY PROTEIN KINASE"/>
    <property type="match status" value="1"/>
</dbReference>
<dbReference type="Pfam" id="PF00069">
    <property type="entry name" value="Pkinase"/>
    <property type="match status" value="1"/>
</dbReference>
<sequence>VEARRAKNRKCKSQRYAFCMEHYTVIRKIGEGSFGECFLCCDKRTGQHIVIKELSMEDMQDTEIQNTERESAILLTMDHPNIVRGIESFKEDGFLYIAMTYCEHGELTSLIKKHHKSQMHFEEAKILRWIAQLASALWYIHSRGLIHRDLKSQNIFLDQDLNVHIGDFGIARTINPGSMASTFIGSPLYMSPELIQGTSYNSQSDMWSLGCMIFEMLCLKTAFQAKNINTLIMKIVSGKVPELPGIYSSKLRDLCLNLLSQVPEQRMTAAQLCAHELIAPLITELNLPHPESSEPTIGAVGNAFASRLSKSISDQAISEADIFGNTSKINVYIKQSVEAENNAIQSIRQGEASPTCSTGRRITGNITENASSAFKYNSDPILSHIFLQLVLLVEHDSTIASQLVSIVRLTYSFQDVDMLRHITLLDIPSQFDNIYKSKTAWTDNSCTTWNRETELLSWIFGKLVGDKAESCLGLCRLLVSADDYS</sequence>
<evidence type="ECO:0000256" key="3">
    <source>
        <dbReference type="ARBA" id="ARBA00022527"/>
    </source>
</evidence>
<comment type="catalytic activity">
    <reaction evidence="9">
        <text>L-seryl-[protein] + ATP = O-phospho-L-seryl-[protein] + ADP + H(+)</text>
        <dbReference type="Rhea" id="RHEA:17989"/>
        <dbReference type="Rhea" id="RHEA-COMP:9863"/>
        <dbReference type="Rhea" id="RHEA-COMP:11604"/>
        <dbReference type="ChEBI" id="CHEBI:15378"/>
        <dbReference type="ChEBI" id="CHEBI:29999"/>
        <dbReference type="ChEBI" id="CHEBI:30616"/>
        <dbReference type="ChEBI" id="CHEBI:83421"/>
        <dbReference type="ChEBI" id="CHEBI:456216"/>
        <dbReference type="EC" id="2.7.11.1"/>
    </reaction>
</comment>
<evidence type="ECO:0000256" key="11">
    <source>
        <dbReference type="RuleBase" id="RU000304"/>
    </source>
</evidence>
<evidence type="ECO:0000256" key="8">
    <source>
        <dbReference type="ARBA" id="ARBA00047899"/>
    </source>
</evidence>
<keyword evidence="6 13" id="KW-0418">Kinase</keyword>
<dbReference type="VEuPathDB" id="GiardiaDB:GL50803_00137719"/>
<evidence type="ECO:0000256" key="10">
    <source>
        <dbReference type="PROSITE-ProRule" id="PRU10141"/>
    </source>
</evidence>
<dbReference type="InterPro" id="IPR011009">
    <property type="entry name" value="Kinase-like_dom_sf"/>
</dbReference>
<keyword evidence="3 11" id="KW-0723">Serine/threonine-protein kinase</keyword>
<dbReference type="CDD" id="cd08215">
    <property type="entry name" value="STKc_Nek"/>
    <property type="match status" value="1"/>
</dbReference>
<dbReference type="AlphaFoldDB" id="V6U1F5"/>
<comment type="catalytic activity">
    <reaction evidence="8">
        <text>L-threonyl-[protein] + ATP = O-phospho-L-threonyl-[protein] + ADP + H(+)</text>
        <dbReference type="Rhea" id="RHEA:46608"/>
        <dbReference type="Rhea" id="RHEA-COMP:11060"/>
        <dbReference type="Rhea" id="RHEA-COMP:11605"/>
        <dbReference type="ChEBI" id="CHEBI:15378"/>
        <dbReference type="ChEBI" id="CHEBI:30013"/>
        <dbReference type="ChEBI" id="CHEBI:30616"/>
        <dbReference type="ChEBI" id="CHEBI:61977"/>
        <dbReference type="ChEBI" id="CHEBI:456216"/>
        <dbReference type="EC" id="2.7.11.1"/>
    </reaction>
</comment>
<dbReference type="GO" id="GO:0004674">
    <property type="term" value="F:protein serine/threonine kinase activity"/>
    <property type="evidence" value="ECO:0007669"/>
    <property type="project" value="UniProtKB-KW"/>
</dbReference>
<accession>V6U1F5</accession>
<comment type="caution">
    <text evidence="13">The sequence shown here is derived from an EMBL/GenBank/DDBJ whole genome shotgun (WGS) entry which is preliminary data.</text>
</comment>
<gene>
    <name evidence="13" type="ORF">GSB_137719</name>
</gene>
<feature type="domain" description="Protein kinase" evidence="12">
    <location>
        <begin position="23"/>
        <end position="278"/>
    </location>
</feature>
<evidence type="ECO:0000256" key="6">
    <source>
        <dbReference type="ARBA" id="ARBA00022777"/>
    </source>
</evidence>
<evidence type="ECO:0000256" key="9">
    <source>
        <dbReference type="ARBA" id="ARBA00048679"/>
    </source>
</evidence>
<evidence type="ECO:0000256" key="5">
    <source>
        <dbReference type="ARBA" id="ARBA00022741"/>
    </source>
</evidence>
<dbReference type="VEuPathDB" id="GiardiaDB:QR46_0294"/>
<dbReference type="EC" id="2.7.11.1" evidence="2"/>
<organism evidence="13 14">
    <name type="scientific">Giardia intestinalis</name>
    <name type="common">Giardia lamblia</name>
    <dbReference type="NCBI Taxonomy" id="5741"/>
    <lineage>
        <taxon>Eukaryota</taxon>
        <taxon>Metamonada</taxon>
        <taxon>Diplomonadida</taxon>
        <taxon>Hexamitidae</taxon>
        <taxon>Giardiinae</taxon>
        <taxon>Giardia</taxon>
    </lineage>
</organism>
<keyword evidence="4" id="KW-0808">Transferase</keyword>
<dbReference type="PROSITE" id="PS50011">
    <property type="entry name" value="PROTEIN_KINASE_DOM"/>
    <property type="match status" value="1"/>
</dbReference>
<feature type="non-terminal residue" evidence="13">
    <location>
        <position position="1"/>
    </location>
</feature>
<comment type="similarity">
    <text evidence="1">Belongs to the protein kinase superfamily. NEK Ser/Thr protein kinase family. NIMA subfamily.</text>
</comment>
<reference evidence="14" key="1">
    <citation type="submission" date="2012-02" db="EMBL/GenBank/DDBJ databases">
        <title>Genome sequencing of Giardia lamblia Genotypes A2 and B isolates (DH and GS) and comparative analysis with the genomes of Genotypes A1 and E (WB and Pig).</title>
        <authorList>
            <person name="Adam R."/>
            <person name="Dahlstrom E."/>
            <person name="Martens C."/>
            <person name="Bruno D."/>
            <person name="Barbian K."/>
            <person name="Porcella S.F."/>
            <person name="Nash T."/>
        </authorList>
    </citation>
    <scope>NUCLEOTIDE SEQUENCE</scope>
    <source>
        <strain evidence="14">GS</strain>
    </source>
</reference>
<dbReference type="EMBL" id="AHHH01000019">
    <property type="protein sequence ID" value="ESU44654.1"/>
    <property type="molecule type" value="Genomic_DNA"/>
</dbReference>
<dbReference type="InterPro" id="IPR000719">
    <property type="entry name" value="Prot_kinase_dom"/>
</dbReference>
<dbReference type="OrthoDB" id="248923at2759"/>
<reference evidence="13 14" key="2">
    <citation type="journal article" date="2013" name="Genome Biol. Evol.">
        <title>Genome sequencing of Giardia lamblia genotypes A2 and B isolates (DH and GS) and comparative analysis with the genomes of genotypes A1 and E (WB and Pig).</title>
        <authorList>
            <person name="Adam R.D."/>
            <person name="Dahlstrom E.W."/>
            <person name="Martens C.A."/>
            <person name="Bruno D.P."/>
            <person name="Barbian K.D."/>
            <person name="Ricklefs S.M."/>
            <person name="Hernandez M.M."/>
            <person name="Narla N.P."/>
            <person name="Patel R.B."/>
            <person name="Porcella S.F."/>
            <person name="Nash T.E."/>
        </authorList>
    </citation>
    <scope>NUCLEOTIDE SEQUENCE [LARGE SCALE GENOMIC DNA]</scope>
    <source>
        <strain evidence="13 14">GS</strain>
    </source>
</reference>
<evidence type="ECO:0000313" key="13">
    <source>
        <dbReference type="EMBL" id="ESU44654.1"/>
    </source>
</evidence>
<dbReference type="Gene3D" id="1.10.510.10">
    <property type="entry name" value="Transferase(Phosphotransferase) domain 1"/>
    <property type="match status" value="1"/>
</dbReference>
<dbReference type="InterPro" id="IPR051131">
    <property type="entry name" value="NEK_Ser/Thr_kinase_NIMA"/>
</dbReference>
<dbReference type="Proteomes" id="UP000018040">
    <property type="component" value="Unassembled WGS sequence"/>
</dbReference>
<dbReference type="InterPro" id="IPR017441">
    <property type="entry name" value="Protein_kinase_ATP_BS"/>
</dbReference>
<proteinExistence type="inferred from homology"/>
<evidence type="ECO:0000256" key="7">
    <source>
        <dbReference type="ARBA" id="ARBA00022840"/>
    </source>
</evidence>
<dbReference type="SUPFAM" id="SSF56112">
    <property type="entry name" value="Protein kinase-like (PK-like)"/>
    <property type="match status" value="1"/>
</dbReference>
<dbReference type="VEuPathDB" id="GiardiaDB:GL50581_4387"/>
<dbReference type="SMART" id="SM00220">
    <property type="entry name" value="S_TKc"/>
    <property type="match status" value="1"/>
</dbReference>
<dbReference type="VEuPathDB" id="GiardiaDB:DHA2_137719"/>
<protein>
    <recommendedName>
        <fullName evidence="2">non-specific serine/threonine protein kinase</fullName>
        <ecNumber evidence="2">2.7.11.1</ecNumber>
    </recommendedName>
</protein>
<dbReference type="PANTHER" id="PTHR44899:SF10">
    <property type="entry name" value="NIMA-RELATED KINASE 2"/>
    <property type="match status" value="1"/>
</dbReference>